<feature type="transmembrane region" description="Helical" evidence="1">
    <location>
        <begin position="146"/>
        <end position="167"/>
    </location>
</feature>
<feature type="transmembrane region" description="Helical" evidence="1">
    <location>
        <begin position="116"/>
        <end position="134"/>
    </location>
</feature>
<reference evidence="2 3" key="1">
    <citation type="submission" date="2017-08" db="EMBL/GenBank/DDBJ databases">
        <title>The whole genome shortgun sequences of strain Leeuwenhoekiella nanhaiensis G18 from the South China Sea.</title>
        <authorList>
            <person name="Liu Q."/>
        </authorList>
    </citation>
    <scope>NUCLEOTIDE SEQUENCE [LARGE SCALE GENOMIC DNA]</scope>
    <source>
        <strain evidence="2 3">G18</strain>
    </source>
</reference>
<protein>
    <submittedName>
        <fullName evidence="2">Uncharacterized protein</fullName>
    </submittedName>
</protein>
<comment type="caution">
    <text evidence="2">The sequence shown here is derived from an EMBL/GenBank/DDBJ whole genome shotgun (WGS) entry which is preliminary data.</text>
</comment>
<dbReference type="InterPro" id="IPR037185">
    <property type="entry name" value="EmrE-like"/>
</dbReference>
<feature type="transmembrane region" description="Helical" evidence="1">
    <location>
        <begin position="179"/>
        <end position="200"/>
    </location>
</feature>
<keyword evidence="1" id="KW-0812">Transmembrane</keyword>
<feature type="transmembrane region" description="Helical" evidence="1">
    <location>
        <begin position="59"/>
        <end position="81"/>
    </location>
</feature>
<proteinExistence type="predicted"/>
<dbReference type="AlphaFoldDB" id="A0A2G1VQE4"/>
<keyword evidence="3" id="KW-1185">Reference proteome</keyword>
<evidence type="ECO:0000313" key="3">
    <source>
        <dbReference type="Proteomes" id="UP000229433"/>
    </source>
</evidence>
<sequence>MIYLFLSILASSIIFLVFKLFDTFKIDTFQAIVVNYLIAAASGFIAYKNPVDPDQILAASWLPGTLFLGVLFIVIFNLMAITTQRSGLSVVSVATKMSVVIPILFGLIYYKEASGFLKITGIIMALVAVYLVSIKKEDKTQTVPKNLLFPILVFLGSGIIDTSIKFLEDTYVAESEIPVFSALIFTTAFCLGILALIYQALRGKTRLALKNILGGIALGVPNYFSIYFLVRALRAPGLDSSTVFTLNNMGIVMLATLIGLLFFEERLSRKNWLGISLALFSIVLIALIKSS</sequence>
<feature type="transmembrane region" description="Helical" evidence="1">
    <location>
        <begin position="242"/>
        <end position="263"/>
    </location>
</feature>
<dbReference type="EMBL" id="NQXA01000010">
    <property type="protein sequence ID" value="PHQ28985.1"/>
    <property type="molecule type" value="Genomic_DNA"/>
</dbReference>
<gene>
    <name evidence="2" type="ORF">CJ305_12405</name>
</gene>
<keyword evidence="1" id="KW-0472">Membrane</keyword>
<keyword evidence="1" id="KW-1133">Transmembrane helix</keyword>
<feature type="transmembrane region" description="Helical" evidence="1">
    <location>
        <begin position="28"/>
        <end position="47"/>
    </location>
</feature>
<accession>A0A2G1VQE4</accession>
<feature type="transmembrane region" description="Helical" evidence="1">
    <location>
        <begin position="212"/>
        <end position="230"/>
    </location>
</feature>
<feature type="transmembrane region" description="Helical" evidence="1">
    <location>
        <begin position="88"/>
        <end position="110"/>
    </location>
</feature>
<name>A0A2G1VQE4_9FLAO</name>
<feature type="transmembrane region" description="Helical" evidence="1">
    <location>
        <begin position="6"/>
        <end position="21"/>
    </location>
</feature>
<dbReference type="Gene3D" id="1.10.3730.20">
    <property type="match status" value="1"/>
</dbReference>
<evidence type="ECO:0000256" key="1">
    <source>
        <dbReference type="SAM" id="Phobius"/>
    </source>
</evidence>
<dbReference type="RefSeq" id="WP_099646600.1">
    <property type="nucleotide sequence ID" value="NZ_KZ319292.1"/>
</dbReference>
<organism evidence="2 3">
    <name type="scientific">Leeuwenhoekiella nanhaiensis</name>
    <dbReference type="NCBI Taxonomy" id="1655491"/>
    <lineage>
        <taxon>Bacteria</taxon>
        <taxon>Pseudomonadati</taxon>
        <taxon>Bacteroidota</taxon>
        <taxon>Flavobacteriia</taxon>
        <taxon>Flavobacteriales</taxon>
        <taxon>Flavobacteriaceae</taxon>
        <taxon>Leeuwenhoekiella</taxon>
    </lineage>
</organism>
<evidence type="ECO:0000313" key="2">
    <source>
        <dbReference type="EMBL" id="PHQ28985.1"/>
    </source>
</evidence>
<feature type="transmembrane region" description="Helical" evidence="1">
    <location>
        <begin position="272"/>
        <end position="288"/>
    </location>
</feature>
<dbReference type="OrthoDB" id="1524053at2"/>
<dbReference type="Proteomes" id="UP000229433">
    <property type="component" value="Unassembled WGS sequence"/>
</dbReference>
<dbReference type="SUPFAM" id="SSF103481">
    <property type="entry name" value="Multidrug resistance efflux transporter EmrE"/>
    <property type="match status" value="2"/>
</dbReference>